<feature type="domain" description="RING-type" evidence="3">
    <location>
        <begin position="196"/>
        <end position="240"/>
    </location>
</feature>
<dbReference type="RefSeq" id="YP_008438834.2">
    <property type="nucleotide sequence ID" value="NC_022098.1"/>
</dbReference>
<dbReference type="Pfam" id="PF13920">
    <property type="entry name" value="zf-C3HC4_3"/>
    <property type="match status" value="1"/>
</dbReference>
<feature type="region of interest" description="Disordered" evidence="2">
    <location>
        <begin position="406"/>
        <end position="436"/>
    </location>
</feature>
<evidence type="ECO:0000256" key="1">
    <source>
        <dbReference type="PROSITE-ProRule" id="PRU00175"/>
    </source>
</evidence>
<keyword evidence="1 4" id="KW-0479">Metal-binding</keyword>
<feature type="region of interest" description="Disordered" evidence="2">
    <location>
        <begin position="1"/>
        <end position="24"/>
    </location>
</feature>
<name>S4W5T6_9VIRU</name>
<evidence type="ECO:0000313" key="4">
    <source>
        <dbReference type="EMBL" id="AGO85755.2"/>
    </source>
</evidence>
<keyword evidence="5" id="KW-1185">Reference proteome</keyword>
<dbReference type="Proteomes" id="UP000204584">
    <property type="component" value="Segment"/>
</dbReference>
<gene>
    <name evidence="4" type="ORF">psal_cds_1358</name>
</gene>
<dbReference type="InterPro" id="IPR001841">
    <property type="entry name" value="Znf_RING"/>
</dbReference>
<sequence>MHLNAHRRPRHLPEPPRPFPCEAAPSKSLAGARHTCQRTANCMPGLCGAPPCAALVGHAIGSLLRESNGLCLPRSAAGIEAVDLPRLRDLVRRMESAGEPATLCAPVLRLWLLCARLGDSTSIARVAEAMDGVRCQDDSRWRTLPTTMVRFAVRSWLAMVESGIVSVHPRARPFERTMADVAADIDDNRTEEPTVCSICMGEPPRVVFEPCGHMCLCLSDWAEMTARQSSYEDLVCPLCRSVIEAAWPSRSMILQVACESPATAHEPAQLRLSPSPHIHTLSTDNNFLLSASPDGMVTTPDEYHVTTVGLAGLSNSSDVVDLPLRDTLHDSLMPAWQTVSQRLRREHEGRVPVIFPTLPSNIEQAAGRITGPPYPYRNAILGLNATPLRSFSLSSVARSYTIIGDDDRPDASPMSATVRPAFDTNPTYSRRPASHAAASAADMLHSRVDVLDSVQSEEDFEPLSHMQHAPRATVAPRTDPSWSWLTDEIHTPHFDSLVARQLAHGRAQEPARRRAAEMQSACPPSRFYPDGMCPLFLPAYHRPWMEDHRGELYDAMRACADATTTAKSDSLVCLLAHAVRGLWTRVPHRPRGPLRRTMSRIQTAAEEQAARNGVTAAAPLDFIPEADIARTISVGDCDRAAALLALYETDGDVPDAVQMVVEHAHASAALLSRQNSGQAWMSTREHWRT</sequence>
<protein>
    <submittedName>
        <fullName evidence="4">Zinc-finger domain containing protein</fullName>
    </submittedName>
</protein>
<organism evidence="4 5">
    <name type="scientific">Pandoravirus salinus</name>
    <dbReference type="NCBI Taxonomy" id="1349410"/>
    <lineage>
        <taxon>Viruses</taxon>
        <taxon>Pandoravirus</taxon>
    </lineage>
</organism>
<keyword evidence="1 4" id="KW-0862">Zinc</keyword>
<dbReference type="KEGG" id="vg:16607542"/>
<proteinExistence type="predicted"/>
<dbReference type="GO" id="GO:0008270">
    <property type="term" value="F:zinc ion binding"/>
    <property type="evidence" value="ECO:0007669"/>
    <property type="project" value="UniProtKB-KW"/>
</dbReference>
<evidence type="ECO:0000256" key="2">
    <source>
        <dbReference type="SAM" id="MobiDB-lite"/>
    </source>
</evidence>
<dbReference type="InterPro" id="IPR013083">
    <property type="entry name" value="Znf_RING/FYVE/PHD"/>
</dbReference>
<dbReference type="PROSITE" id="PS50089">
    <property type="entry name" value="ZF_RING_2"/>
    <property type="match status" value="1"/>
</dbReference>
<reference evidence="4 5" key="1">
    <citation type="journal article" date="2013" name="Science">
        <title>Pandoraviruses: amoeba viruses with genomes up to 2.5 Mb reaching that of parasitic eukaryotes.</title>
        <authorList>
            <person name="Philippe N."/>
            <person name="Legendre M."/>
            <person name="Doutre G."/>
            <person name="Coute Y."/>
            <person name="Poirot O."/>
            <person name="Lescot M."/>
            <person name="Arslan D."/>
            <person name="Seltzer V."/>
            <person name="Bertaux L."/>
            <person name="Bruley C."/>
            <person name="Garin J."/>
            <person name="Claverie J.M."/>
            <person name="Abergel C."/>
        </authorList>
    </citation>
    <scope>NUCLEOTIDE SEQUENCE [LARGE SCALE GENOMIC DNA]</scope>
</reference>
<dbReference type="SUPFAM" id="SSF57850">
    <property type="entry name" value="RING/U-box"/>
    <property type="match status" value="1"/>
</dbReference>
<keyword evidence="1 4" id="KW-0863">Zinc-finger</keyword>
<feature type="compositionally biased region" description="Basic residues" evidence="2">
    <location>
        <begin position="1"/>
        <end position="10"/>
    </location>
</feature>
<evidence type="ECO:0000313" key="5">
    <source>
        <dbReference type="Proteomes" id="UP000204584"/>
    </source>
</evidence>
<dbReference type="EMBL" id="KC977571">
    <property type="protein sequence ID" value="AGO85755.2"/>
    <property type="molecule type" value="Genomic_DNA"/>
</dbReference>
<dbReference type="Gene3D" id="3.30.40.10">
    <property type="entry name" value="Zinc/RING finger domain, C3HC4 (zinc finger)"/>
    <property type="match status" value="1"/>
</dbReference>
<dbReference type="GeneID" id="16607542"/>
<accession>S4W5T6</accession>
<evidence type="ECO:0000259" key="3">
    <source>
        <dbReference type="PROSITE" id="PS50089"/>
    </source>
</evidence>